<dbReference type="EMBL" id="BAAAPC010000021">
    <property type="protein sequence ID" value="GAA2010282.1"/>
    <property type="molecule type" value="Genomic_DNA"/>
</dbReference>
<evidence type="ECO:0000313" key="2">
    <source>
        <dbReference type="Proteomes" id="UP001501585"/>
    </source>
</evidence>
<evidence type="ECO:0000313" key="1">
    <source>
        <dbReference type="EMBL" id="GAA2010282.1"/>
    </source>
</evidence>
<name>A0ABN2THY4_9ACTN</name>
<organism evidence="1 2">
    <name type="scientific">Nocardiopsis rhodophaea</name>
    <dbReference type="NCBI Taxonomy" id="280238"/>
    <lineage>
        <taxon>Bacteria</taxon>
        <taxon>Bacillati</taxon>
        <taxon>Actinomycetota</taxon>
        <taxon>Actinomycetes</taxon>
        <taxon>Streptosporangiales</taxon>
        <taxon>Nocardiopsidaceae</taxon>
        <taxon>Nocardiopsis</taxon>
    </lineage>
</organism>
<gene>
    <name evidence="1" type="ORF">GCM10009799_42990</name>
</gene>
<accession>A0ABN2THY4</accession>
<sequence length="83" mass="8899">MAESASGGERETVNPLRCPCPGHPLSRRRLGTTRWTPRVLAAFDRHCGRGPVPEISGNHGAVMGSSRKLGRITPCQSCEVMSA</sequence>
<reference evidence="1 2" key="1">
    <citation type="journal article" date="2019" name="Int. J. Syst. Evol. Microbiol.">
        <title>The Global Catalogue of Microorganisms (GCM) 10K type strain sequencing project: providing services to taxonomists for standard genome sequencing and annotation.</title>
        <authorList>
            <consortium name="The Broad Institute Genomics Platform"/>
            <consortium name="The Broad Institute Genome Sequencing Center for Infectious Disease"/>
            <person name="Wu L."/>
            <person name="Ma J."/>
        </authorList>
    </citation>
    <scope>NUCLEOTIDE SEQUENCE [LARGE SCALE GENOMIC DNA]</scope>
    <source>
        <strain evidence="1 2">JCM 15313</strain>
    </source>
</reference>
<keyword evidence="2" id="KW-1185">Reference proteome</keyword>
<dbReference type="Proteomes" id="UP001501585">
    <property type="component" value="Unassembled WGS sequence"/>
</dbReference>
<protein>
    <submittedName>
        <fullName evidence="1">Uncharacterized protein</fullName>
    </submittedName>
</protein>
<comment type="caution">
    <text evidence="1">The sequence shown here is derived from an EMBL/GenBank/DDBJ whole genome shotgun (WGS) entry which is preliminary data.</text>
</comment>
<proteinExistence type="predicted"/>